<dbReference type="RefSeq" id="WP_204539452.1">
    <property type="nucleotide sequence ID" value="NZ_JAFBFI010000003.1"/>
</dbReference>
<keyword evidence="1" id="KW-0472">Membrane</keyword>
<organism evidence="2 3">
    <name type="scientific">Peribacillus deserti</name>
    <dbReference type="NCBI Taxonomy" id="673318"/>
    <lineage>
        <taxon>Bacteria</taxon>
        <taxon>Bacillati</taxon>
        <taxon>Bacillota</taxon>
        <taxon>Bacilli</taxon>
        <taxon>Bacillales</taxon>
        <taxon>Bacillaceae</taxon>
        <taxon>Peribacillus</taxon>
    </lineage>
</organism>
<dbReference type="EMBL" id="JAFBFI010000003">
    <property type="protein sequence ID" value="MBM7691609.1"/>
    <property type="molecule type" value="Genomic_DNA"/>
</dbReference>
<comment type="caution">
    <text evidence="2">The sequence shown here is derived from an EMBL/GenBank/DDBJ whole genome shotgun (WGS) entry which is preliminary data.</text>
</comment>
<protein>
    <submittedName>
        <fullName evidence="2">Uncharacterized protein</fullName>
    </submittedName>
</protein>
<evidence type="ECO:0000313" key="2">
    <source>
        <dbReference type="EMBL" id="MBM7691609.1"/>
    </source>
</evidence>
<dbReference type="Proteomes" id="UP000823486">
    <property type="component" value="Unassembled WGS sequence"/>
</dbReference>
<keyword evidence="1" id="KW-0812">Transmembrane</keyword>
<reference evidence="2 3" key="1">
    <citation type="submission" date="2021-01" db="EMBL/GenBank/DDBJ databases">
        <title>Genomic Encyclopedia of Type Strains, Phase IV (KMG-IV): sequencing the most valuable type-strain genomes for metagenomic binning, comparative biology and taxonomic classification.</title>
        <authorList>
            <person name="Goeker M."/>
        </authorList>
    </citation>
    <scope>NUCLEOTIDE SEQUENCE [LARGE SCALE GENOMIC DNA]</scope>
    <source>
        <strain evidence="2 3">DSM 105482</strain>
    </source>
</reference>
<feature type="transmembrane region" description="Helical" evidence="1">
    <location>
        <begin position="69"/>
        <end position="87"/>
    </location>
</feature>
<keyword evidence="3" id="KW-1185">Reference proteome</keyword>
<name>A0ABS2QG00_9BACI</name>
<accession>A0ABS2QG00</accession>
<sequence length="123" mass="13999">MKKVIGYGAGIILLTLLAATLLGVDVPLPTSYVWLILFVNSLFALFSIFLPKMILYLYELNAFEEKDSVSTYFFKVIALAFSGLNYYAQNAIYRLPFVFSRLLSIAFFAFLLWQMILLTMVLA</sequence>
<gene>
    <name evidence="2" type="ORF">JOC77_001016</name>
</gene>
<evidence type="ECO:0000256" key="1">
    <source>
        <dbReference type="SAM" id="Phobius"/>
    </source>
</evidence>
<keyword evidence="1" id="KW-1133">Transmembrane helix</keyword>
<proteinExistence type="predicted"/>
<evidence type="ECO:0000313" key="3">
    <source>
        <dbReference type="Proteomes" id="UP000823486"/>
    </source>
</evidence>
<feature type="transmembrane region" description="Helical" evidence="1">
    <location>
        <begin position="33"/>
        <end position="57"/>
    </location>
</feature>
<feature type="transmembrane region" description="Helical" evidence="1">
    <location>
        <begin position="99"/>
        <end position="122"/>
    </location>
</feature>